<evidence type="ECO:0000256" key="1">
    <source>
        <dbReference type="ARBA" id="ARBA00006484"/>
    </source>
</evidence>
<comment type="caution">
    <text evidence="2">The sequence shown here is derived from an EMBL/GenBank/DDBJ whole genome shotgun (WGS) entry which is preliminary data.</text>
</comment>
<evidence type="ECO:0000313" key="3">
    <source>
        <dbReference type="Proteomes" id="UP000276603"/>
    </source>
</evidence>
<dbReference type="PROSITE" id="PS00061">
    <property type="entry name" value="ADH_SHORT"/>
    <property type="match status" value="1"/>
</dbReference>
<name>A0A3B0C1E8_9FLAO</name>
<dbReference type="EMBL" id="RBCJ01000003">
    <property type="protein sequence ID" value="RKN79563.1"/>
    <property type="molecule type" value="Genomic_DNA"/>
</dbReference>
<organism evidence="2 3">
    <name type="scientific">Ulvibacterium marinum</name>
    <dbReference type="NCBI Taxonomy" id="2419782"/>
    <lineage>
        <taxon>Bacteria</taxon>
        <taxon>Pseudomonadati</taxon>
        <taxon>Bacteroidota</taxon>
        <taxon>Flavobacteriia</taxon>
        <taxon>Flavobacteriales</taxon>
        <taxon>Flavobacteriaceae</taxon>
        <taxon>Ulvibacterium</taxon>
    </lineage>
</organism>
<comment type="similarity">
    <text evidence="1">Belongs to the short-chain dehydrogenases/reductases (SDR) family.</text>
</comment>
<dbReference type="PANTHER" id="PTHR43975:SF2">
    <property type="entry name" value="EG:BACR7A4.14 PROTEIN-RELATED"/>
    <property type="match status" value="1"/>
</dbReference>
<dbReference type="Gene3D" id="3.40.50.720">
    <property type="entry name" value="NAD(P)-binding Rossmann-like Domain"/>
    <property type="match status" value="1"/>
</dbReference>
<keyword evidence="3" id="KW-1185">Reference proteome</keyword>
<dbReference type="InterPro" id="IPR020904">
    <property type="entry name" value="Sc_DH/Rdtase_CS"/>
</dbReference>
<dbReference type="InterPro" id="IPR036291">
    <property type="entry name" value="NAD(P)-bd_dom_sf"/>
</dbReference>
<dbReference type="RefSeq" id="WP_120712376.1">
    <property type="nucleotide sequence ID" value="NZ_RBCJ01000003.1"/>
</dbReference>
<dbReference type="Pfam" id="PF13561">
    <property type="entry name" value="adh_short_C2"/>
    <property type="match status" value="1"/>
</dbReference>
<dbReference type="PRINTS" id="PR00080">
    <property type="entry name" value="SDRFAMILY"/>
</dbReference>
<dbReference type="AlphaFoldDB" id="A0A3B0C1E8"/>
<dbReference type="FunFam" id="3.40.50.720:FF:000084">
    <property type="entry name" value="Short-chain dehydrogenase reductase"/>
    <property type="match status" value="1"/>
</dbReference>
<sequence length="259" mass="28227">MRLENKVIIVTGGYTGIGNAIVRACLREGARLVVNGLREEKAKQLINELGTENLVVHTQDVTDETAPEQLVKVAIDTFDKVDAVVNNAAIIKPSDIATTDMDFLKRMLAVNTLAPFAIIQTALPHLEKTKGCVLNIGSINAWSGEPSLLAYSISKGALMTMSRNLGDALFRENGVRVNQINPGWVLTENELANQKAAGKQEGWHKELPELFSPANRLLKPEEIAAAAVFLLSDECGPVSAQVIELEQYPMIGRNITKAW</sequence>
<reference evidence="2 3" key="1">
    <citation type="submission" date="2018-10" db="EMBL/GenBank/DDBJ databases">
        <title>Ulvibacterium marinum gen. nov., sp. nov., a novel marine bacterium of the family Flavobacteriaceae, isolated from a culture of the green alga Ulva prolifera.</title>
        <authorList>
            <person name="Zhang Z."/>
        </authorList>
    </citation>
    <scope>NUCLEOTIDE SEQUENCE [LARGE SCALE GENOMIC DNA]</scope>
    <source>
        <strain evidence="2 3">CCMM003</strain>
    </source>
</reference>
<dbReference type="PRINTS" id="PR00081">
    <property type="entry name" value="GDHRDH"/>
</dbReference>
<dbReference type="OrthoDB" id="9775296at2"/>
<dbReference type="PANTHER" id="PTHR43975">
    <property type="entry name" value="ZGC:101858"/>
    <property type="match status" value="1"/>
</dbReference>
<evidence type="ECO:0000313" key="2">
    <source>
        <dbReference type="EMBL" id="RKN79563.1"/>
    </source>
</evidence>
<dbReference type="Proteomes" id="UP000276603">
    <property type="component" value="Unassembled WGS sequence"/>
</dbReference>
<dbReference type="CDD" id="cd05233">
    <property type="entry name" value="SDR_c"/>
    <property type="match status" value="1"/>
</dbReference>
<proteinExistence type="inferred from homology"/>
<dbReference type="SUPFAM" id="SSF51735">
    <property type="entry name" value="NAD(P)-binding Rossmann-fold domains"/>
    <property type="match status" value="1"/>
</dbReference>
<dbReference type="InterPro" id="IPR002347">
    <property type="entry name" value="SDR_fam"/>
</dbReference>
<accession>A0A3B0C1E8</accession>
<protein>
    <submittedName>
        <fullName evidence="2">SDR family oxidoreductase</fullName>
    </submittedName>
</protein>
<gene>
    <name evidence="2" type="ORF">D7Z94_14765</name>
</gene>